<name>A0A819N559_9BILA</name>
<accession>A0A819N559</accession>
<proteinExistence type="predicted"/>
<comment type="caution">
    <text evidence="2">The sequence shown here is derived from an EMBL/GenBank/DDBJ whole genome shotgun (WGS) entry which is preliminary data.</text>
</comment>
<protein>
    <submittedName>
        <fullName evidence="2">Uncharacterized protein</fullName>
    </submittedName>
</protein>
<dbReference type="EMBL" id="CAJOAZ010003177">
    <property type="protein sequence ID" value="CAF3990245.1"/>
    <property type="molecule type" value="Genomic_DNA"/>
</dbReference>
<evidence type="ECO:0000256" key="1">
    <source>
        <dbReference type="SAM" id="MobiDB-lite"/>
    </source>
</evidence>
<evidence type="ECO:0000313" key="2">
    <source>
        <dbReference type="EMBL" id="CAF3990245.1"/>
    </source>
</evidence>
<organism evidence="2 3">
    <name type="scientific">Adineta steineri</name>
    <dbReference type="NCBI Taxonomy" id="433720"/>
    <lineage>
        <taxon>Eukaryota</taxon>
        <taxon>Metazoa</taxon>
        <taxon>Spiralia</taxon>
        <taxon>Gnathifera</taxon>
        <taxon>Rotifera</taxon>
        <taxon>Eurotatoria</taxon>
        <taxon>Bdelloidea</taxon>
        <taxon>Adinetida</taxon>
        <taxon>Adinetidae</taxon>
        <taxon>Adineta</taxon>
    </lineage>
</organism>
<feature type="non-terminal residue" evidence="2">
    <location>
        <position position="48"/>
    </location>
</feature>
<sequence length="48" mass="5495">MMHTSSIGPAIDTRSYVDTESFRHLEDRSPRRTKYNRDASGLIIGRLS</sequence>
<dbReference type="Proteomes" id="UP000663844">
    <property type="component" value="Unassembled WGS sequence"/>
</dbReference>
<dbReference type="AlphaFoldDB" id="A0A819N559"/>
<gene>
    <name evidence="2" type="ORF">OXD698_LOCUS28901</name>
</gene>
<feature type="region of interest" description="Disordered" evidence="1">
    <location>
        <begin position="22"/>
        <end position="48"/>
    </location>
</feature>
<reference evidence="2" key="1">
    <citation type="submission" date="2021-02" db="EMBL/GenBank/DDBJ databases">
        <authorList>
            <person name="Nowell W R."/>
        </authorList>
    </citation>
    <scope>NUCLEOTIDE SEQUENCE</scope>
</reference>
<evidence type="ECO:0000313" key="3">
    <source>
        <dbReference type="Proteomes" id="UP000663844"/>
    </source>
</evidence>